<organism evidence="2 3">
    <name type="scientific">Streptomyces humicola</name>
    <dbReference type="NCBI Taxonomy" id="2953240"/>
    <lineage>
        <taxon>Bacteria</taxon>
        <taxon>Bacillati</taxon>
        <taxon>Actinomycetota</taxon>
        <taxon>Actinomycetes</taxon>
        <taxon>Kitasatosporales</taxon>
        <taxon>Streptomycetaceae</taxon>
        <taxon>Streptomyces</taxon>
    </lineage>
</organism>
<dbReference type="EMBL" id="JANFNG010000001">
    <property type="protein sequence ID" value="MCQ4079375.1"/>
    <property type="molecule type" value="Genomic_DNA"/>
</dbReference>
<keyword evidence="3" id="KW-1185">Reference proteome</keyword>
<dbReference type="Proteomes" id="UP001057702">
    <property type="component" value="Unassembled WGS sequence"/>
</dbReference>
<feature type="compositionally biased region" description="Low complexity" evidence="1">
    <location>
        <begin position="372"/>
        <end position="381"/>
    </location>
</feature>
<protein>
    <submittedName>
        <fullName evidence="2">Uncharacterized protein</fullName>
    </submittedName>
</protein>
<gene>
    <name evidence="2" type="ORF">NGB36_01820</name>
</gene>
<evidence type="ECO:0000313" key="3">
    <source>
        <dbReference type="Proteomes" id="UP001057702"/>
    </source>
</evidence>
<feature type="region of interest" description="Disordered" evidence="1">
    <location>
        <begin position="364"/>
        <end position="394"/>
    </location>
</feature>
<dbReference type="SUPFAM" id="SSF55486">
    <property type="entry name" value="Metalloproteases ('zincins'), catalytic domain"/>
    <property type="match status" value="1"/>
</dbReference>
<evidence type="ECO:0000313" key="2">
    <source>
        <dbReference type="EMBL" id="MCQ4079375.1"/>
    </source>
</evidence>
<proteinExistence type="predicted"/>
<accession>A0ABT1PQZ9</accession>
<sequence length="394" mass="42343">MMRVAAYLMGDHPRTDRRTGPGLLAEVDLDATVTGPAELTLAGLTVRDERGDDLFGGAGTQACLFGPAAGGGPLAGPEAEHQARGFGVTNTAYHAARALGLAARLLDRPLPPLLIRIGPHSVFGRGWGGGHYRLPGAASPPEPDLPETGGEIHLGTGRRFIEDGDPRRPRYFHVPTHNPAIIYHEVGHHICRHTADFRANRLRPPLDQHNGKVALDEGTADFITAVLLGTPDIYGWHRGHVPPWDPRRRRLDARWTAAWLCPGGGQAHANGTVWASALWTAHERVRQADSADFTRALFTAMNRFGSHEGEVTEEQRRRSRFSQLLRELLAADPAIAPTVTAAMADHGILPYGRNCELRARMQGRSTALPAQTADGASDAGPAPGPAPTPAEVLS</sequence>
<name>A0ABT1PQZ9_9ACTN</name>
<comment type="caution">
    <text evidence="2">The sequence shown here is derived from an EMBL/GenBank/DDBJ whole genome shotgun (WGS) entry which is preliminary data.</text>
</comment>
<dbReference type="RefSeq" id="WP_255918221.1">
    <property type="nucleotide sequence ID" value="NZ_JANFNG010000001.1"/>
</dbReference>
<evidence type="ECO:0000256" key="1">
    <source>
        <dbReference type="SAM" id="MobiDB-lite"/>
    </source>
</evidence>
<reference evidence="2" key="1">
    <citation type="submission" date="2022-06" db="EMBL/GenBank/DDBJ databases">
        <title>Draft genome sequence of Streptomyces sp. RB6PN25 isolated from peat swamp forest in Thailand.</title>
        <authorList>
            <person name="Duangmal K."/>
            <person name="Klaysubun C."/>
        </authorList>
    </citation>
    <scope>NUCLEOTIDE SEQUENCE</scope>
    <source>
        <strain evidence="2">RB6PN25</strain>
    </source>
</reference>